<dbReference type="EC" id="2.3.2.27" evidence="6"/>
<keyword evidence="8" id="KW-0808">Transferase</keyword>
<feature type="compositionally biased region" description="Polar residues" evidence="11">
    <location>
        <begin position="14"/>
        <end position="31"/>
    </location>
</feature>
<dbReference type="FunFam" id="3.30.40.10:FF:000055">
    <property type="entry name" value="Ubiquitin conjugation factor e4 a"/>
    <property type="match status" value="1"/>
</dbReference>
<dbReference type="GO" id="GO:0036503">
    <property type="term" value="P:ERAD pathway"/>
    <property type="evidence" value="ECO:0007669"/>
    <property type="project" value="InterPro"/>
</dbReference>
<name>A0A024GLQ3_9STRA</name>
<feature type="region of interest" description="Disordered" evidence="11">
    <location>
        <begin position="12"/>
        <end position="34"/>
    </location>
</feature>
<comment type="pathway">
    <text evidence="4">Protein modification; protein ubiquitination.</text>
</comment>
<evidence type="ECO:0000313" key="14">
    <source>
        <dbReference type="Proteomes" id="UP000053237"/>
    </source>
</evidence>
<dbReference type="PROSITE" id="PS51698">
    <property type="entry name" value="U_BOX"/>
    <property type="match status" value="1"/>
</dbReference>
<dbReference type="GO" id="GO:0006511">
    <property type="term" value="P:ubiquitin-dependent protein catabolic process"/>
    <property type="evidence" value="ECO:0007669"/>
    <property type="project" value="InterPro"/>
</dbReference>
<dbReference type="AlphaFoldDB" id="A0A024GLQ3"/>
<dbReference type="GO" id="GO:0034450">
    <property type="term" value="F:ubiquitin-ubiquitin ligase activity"/>
    <property type="evidence" value="ECO:0007669"/>
    <property type="project" value="InterPro"/>
</dbReference>
<comment type="similarity">
    <text evidence="5">Belongs to the ubiquitin conjugation factor E4 family.</text>
</comment>
<dbReference type="GO" id="GO:0000209">
    <property type="term" value="P:protein polyubiquitination"/>
    <property type="evidence" value="ECO:0007669"/>
    <property type="project" value="TreeGrafter"/>
</dbReference>
<dbReference type="Proteomes" id="UP000053237">
    <property type="component" value="Unassembled WGS sequence"/>
</dbReference>
<dbReference type="InterPro" id="IPR013083">
    <property type="entry name" value="Znf_RING/FYVE/PHD"/>
</dbReference>
<dbReference type="EMBL" id="CAIX01000161">
    <property type="protein sequence ID" value="CCI47272.1"/>
    <property type="molecule type" value="Genomic_DNA"/>
</dbReference>
<dbReference type="STRING" id="65357.A0A024GLQ3"/>
<evidence type="ECO:0000256" key="9">
    <source>
        <dbReference type="ARBA" id="ARBA00022786"/>
    </source>
</evidence>
<dbReference type="Gene3D" id="3.30.40.10">
    <property type="entry name" value="Zinc/RING finger domain, C3HC4 (zinc finger)"/>
    <property type="match status" value="1"/>
</dbReference>
<evidence type="ECO:0000256" key="2">
    <source>
        <dbReference type="ARBA" id="ARBA00004123"/>
    </source>
</evidence>
<evidence type="ECO:0000313" key="13">
    <source>
        <dbReference type="EMBL" id="CCI47272.1"/>
    </source>
</evidence>
<proteinExistence type="inferred from homology"/>
<dbReference type="Pfam" id="PF10408">
    <property type="entry name" value="Ufd2P_core"/>
    <property type="match status" value="1"/>
</dbReference>
<dbReference type="SUPFAM" id="SSF57850">
    <property type="entry name" value="RING/U-box"/>
    <property type="match status" value="1"/>
</dbReference>
<keyword evidence="9" id="KW-0833">Ubl conjugation pathway</keyword>
<comment type="catalytic activity">
    <reaction evidence="1">
        <text>S-ubiquitinyl-[E2 ubiquitin-conjugating enzyme]-L-cysteine + [acceptor protein]-L-lysine = [E2 ubiquitin-conjugating enzyme]-L-cysteine + N(6)-ubiquitinyl-[acceptor protein]-L-lysine.</text>
        <dbReference type="EC" id="2.3.2.27"/>
    </reaction>
</comment>
<dbReference type="UniPathway" id="UPA00143"/>
<keyword evidence="7" id="KW-0963">Cytoplasm</keyword>
<evidence type="ECO:0000256" key="7">
    <source>
        <dbReference type="ARBA" id="ARBA00022490"/>
    </source>
</evidence>
<feature type="domain" description="U-box" evidence="12">
    <location>
        <begin position="989"/>
        <end position="1063"/>
    </location>
</feature>
<evidence type="ECO:0000256" key="8">
    <source>
        <dbReference type="ARBA" id="ARBA00022679"/>
    </source>
</evidence>
<keyword evidence="14" id="KW-1185">Reference proteome</keyword>
<comment type="subcellular location">
    <subcellularLocation>
        <location evidence="3">Cytoplasm</location>
    </subcellularLocation>
    <subcellularLocation>
        <location evidence="2">Nucleus</location>
    </subcellularLocation>
</comment>
<evidence type="ECO:0000256" key="3">
    <source>
        <dbReference type="ARBA" id="ARBA00004496"/>
    </source>
</evidence>
<dbReference type="PANTHER" id="PTHR13931:SF2">
    <property type="entry name" value="UBIQUITIN CONJUGATION FACTOR E4 B"/>
    <property type="match status" value="1"/>
</dbReference>
<evidence type="ECO:0000256" key="11">
    <source>
        <dbReference type="SAM" id="MobiDB-lite"/>
    </source>
</evidence>
<dbReference type="InterPro" id="IPR045132">
    <property type="entry name" value="UBE4"/>
</dbReference>
<dbReference type="SMART" id="SM00504">
    <property type="entry name" value="Ubox"/>
    <property type="match status" value="1"/>
</dbReference>
<dbReference type="InterPro" id="IPR003613">
    <property type="entry name" value="Ubox_domain"/>
</dbReference>
<gene>
    <name evidence="13" type="ORF">BN9_082790</name>
</gene>
<dbReference type="GO" id="GO:0005737">
    <property type="term" value="C:cytoplasm"/>
    <property type="evidence" value="ECO:0007669"/>
    <property type="project" value="UniProtKB-SubCell"/>
</dbReference>
<protein>
    <recommendedName>
        <fullName evidence="6">RING-type E3 ubiquitin transferase</fullName>
        <ecNumber evidence="6">2.3.2.27</ecNumber>
    </recommendedName>
</protein>
<evidence type="ECO:0000256" key="6">
    <source>
        <dbReference type="ARBA" id="ARBA00012483"/>
    </source>
</evidence>
<comment type="caution">
    <text evidence="13">The sequence shown here is derived from an EMBL/GenBank/DDBJ whole genome shotgun (WGS) entry which is preliminary data.</text>
</comment>
<accession>A0A024GLQ3</accession>
<dbReference type="InParanoid" id="A0A024GLQ3"/>
<evidence type="ECO:0000256" key="4">
    <source>
        <dbReference type="ARBA" id="ARBA00004906"/>
    </source>
</evidence>
<dbReference type="PANTHER" id="PTHR13931">
    <property type="entry name" value="UBIQUITINATION FACTOR E4"/>
    <property type="match status" value="1"/>
</dbReference>
<sequence length="1067" mass="121135">MSDWVSTWLRGNEQGVNANVPPMNSSSSAQIPSADELRRKRLERLQAAHFTEQQAKTTDQEEKSLHAEAVLATQPSEKPTPQISIPLQSEKLRDTRDVDVKTPKTAALKRPYVDKMLQRILQLTIDPESRNTYIYIPAYTNMLPESESVYLNTSNYSEVLYARIIIDPAELINNQDAYQVQTPVAVVLYLEQCYYRCLDELDILRSTRTLRSLDTAQRQEAIDCVESLKDMCISYTVTALIEPEIFPYQTGTIMQDAWEKVIRTQVNAHTPTFIEKVALELDQQNEEESVRIFASIFQKLIAELFSIQPPSLFSNFYENLNLLAILSRIKTVAAVFTQINGFLLTPGNHFTGRRLQDATALGIVLRFSTYQDPNVQQMFSHITKRTKQEVDHNIYGLQLKMTSLQSAATDIFKSMLKAGPMTRNRVLQWFEQAMQVNAERAKENPDANVTSTNGMMLNLTMVLLRLCGPFLSLDAKKADLIDVKFLTSSSSIFPADVTKLIPSSHPDADSGEKPASENFNFVTRCFFLTARAVHLGPVAAISQYMRLARQLSFIQSRLNEDSDPRMRAHFEALVSSKIVMDAELLHPELVHELIRFVQLSSYVAVSVCKAASAQNCQEFHLPLADPVNVGPQDALLMFPAHFIEDICAVLIFISRVSPKSLSTFALDPLLDMILIFLSSPSYIHSPHLRAKMSEVLYHVFLPSDEAEEHQSAASTLAIDLLSTYPLAQEHLAPCLLALYGDVEQTGFYEKLEHRYHIACLLRYLWKVPGHKSAFVRISADEDKFVKFAHGLMNHINSLVTDALIALPEIKQLQEEMQDEARWMALDETVREQKQNLLADKERTVTSSLQLANETIHMMSYLTTEIQEPFLRKPELEERLVSMLNCVLVKLAGPRGLELKVNNPEQYRFRPKEMLKEVVETLMHFAEFTSFQEAVALNGFYEEKIFSKCSNILRRTQLLPDQVITKFDVFLNNVAHRASQLKDDEAMLGEIPDEFMDPLVCTIMKDPVILPTSGYTMDRATITQHLLNDQSDPFTRASLTIEQLVPNIELKAQVDAWIASARERHETK</sequence>
<evidence type="ECO:0000256" key="10">
    <source>
        <dbReference type="ARBA" id="ARBA00023242"/>
    </source>
</evidence>
<evidence type="ECO:0000256" key="1">
    <source>
        <dbReference type="ARBA" id="ARBA00000900"/>
    </source>
</evidence>
<dbReference type="GO" id="GO:0005634">
    <property type="term" value="C:nucleus"/>
    <property type="evidence" value="ECO:0007669"/>
    <property type="project" value="UniProtKB-SubCell"/>
</dbReference>
<reference evidence="13 14" key="1">
    <citation type="submission" date="2012-05" db="EMBL/GenBank/DDBJ databases">
        <title>Recombination and specialization in a pathogen metapopulation.</title>
        <authorList>
            <person name="Gardiner A."/>
            <person name="Kemen E."/>
            <person name="Schultz-Larsen T."/>
            <person name="MacLean D."/>
            <person name="Van Oosterhout C."/>
            <person name="Jones J.D.G."/>
        </authorList>
    </citation>
    <scope>NUCLEOTIDE SEQUENCE [LARGE SCALE GENOMIC DNA]</scope>
    <source>
        <strain evidence="13 14">Ac Nc2</strain>
    </source>
</reference>
<keyword evidence="10" id="KW-0539">Nucleus</keyword>
<organism evidence="13 14">
    <name type="scientific">Albugo candida</name>
    <dbReference type="NCBI Taxonomy" id="65357"/>
    <lineage>
        <taxon>Eukaryota</taxon>
        <taxon>Sar</taxon>
        <taxon>Stramenopiles</taxon>
        <taxon>Oomycota</taxon>
        <taxon>Peronosporomycetes</taxon>
        <taxon>Albuginales</taxon>
        <taxon>Albuginaceae</taxon>
        <taxon>Albugo</taxon>
    </lineage>
</organism>
<evidence type="ECO:0000259" key="12">
    <source>
        <dbReference type="PROSITE" id="PS51698"/>
    </source>
</evidence>
<dbReference type="OrthoDB" id="20295at2759"/>
<dbReference type="GO" id="GO:0000151">
    <property type="term" value="C:ubiquitin ligase complex"/>
    <property type="evidence" value="ECO:0007669"/>
    <property type="project" value="InterPro"/>
</dbReference>
<evidence type="ECO:0000256" key="5">
    <source>
        <dbReference type="ARBA" id="ARBA00007434"/>
    </source>
</evidence>
<dbReference type="Pfam" id="PF04564">
    <property type="entry name" value="U-box"/>
    <property type="match status" value="1"/>
</dbReference>
<dbReference type="InterPro" id="IPR019474">
    <property type="entry name" value="Ub_conjug_fac_E4_core"/>
</dbReference>